<dbReference type="InterPro" id="IPR023090">
    <property type="entry name" value="UPF0702_alpha/beta_dom_sf"/>
</dbReference>
<evidence type="ECO:0000256" key="2">
    <source>
        <dbReference type="ARBA" id="ARBA00006448"/>
    </source>
</evidence>
<dbReference type="EMBL" id="JANFZH010000020">
    <property type="protein sequence ID" value="MCQ4840198.1"/>
    <property type="molecule type" value="Genomic_DNA"/>
</dbReference>
<keyword evidence="10" id="KW-1185">Reference proteome</keyword>
<evidence type="ECO:0000256" key="3">
    <source>
        <dbReference type="ARBA" id="ARBA00022475"/>
    </source>
</evidence>
<comment type="similarity">
    <text evidence="2">Belongs to the UPF0702 family.</text>
</comment>
<keyword evidence="4 7" id="KW-0812">Transmembrane</keyword>
<dbReference type="Pfam" id="PF04239">
    <property type="entry name" value="DUF421"/>
    <property type="match status" value="1"/>
</dbReference>
<proteinExistence type="inferred from homology"/>
<dbReference type="RefSeq" id="WP_066866280.1">
    <property type="nucleotide sequence ID" value="NZ_CABKVV010000014.1"/>
</dbReference>
<reference evidence="9 10" key="1">
    <citation type="submission" date="2022-06" db="EMBL/GenBank/DDBJ databases">
        <title>Isolation of gut microbiota from human fecal samples.</title>
        <authorList>
            <person name="Pamer E.G."/>
            <person name="Barat B."/>
            <person name="Waligurski E."/>
            <person name="Medina S."/>
            <person name="Paddock L."/>
            <person name="Mostad J."/>
        </authorList>
    </citation>
    <scope>NUCLEOTIDE SEQUENCE [LARGE SCALE GENOMIC DNA]</scope>
    <source>
        <strain evidence="9 10">DFI.9.73</strain>
    </source>
</reference>
<evidence type="ECO:0000256" key="6">
    <source>
        <dbReference type="ARBA" id="ARBA00023136"/>
    </source>
</evidence>
<feature type="transmembrane region" description="Helical" evidence="7">
    <location>
        <begin position="35"/>
        <end position="52"/>
    </location>
</feature>
<feature type="transmembrane region" description="Helical" evidence="7">
    <location>
        <begin position="58"/>
        <end position="77"/>
    </location>
</feature>
<evidence type="ECO:0000256" key="5">
    <source>
        <dbReference type="ARBA" id="ARBA00022989"/>
    </source>
</evidence>
<dbReference type="PANTHER" id="PTHR34582">
    <property type="entry name" value="UPF0702 TRANSMEMBRANE PROTEIN YCAP"/>
    <property type="match status" value="1"/>
</dbReference>
<comment type="subcellular location">
    <subcellularLocation>
        <location evidence="1">Cell membrane</location>
        <topology evidence="1">Multi-pass membrane protein</topology>
    </subcellularLocation>
</comment>
<keyword evidence="5 7" id="KW-1133">Transmembrane helix</keyword>
<dbReference type="InterPro" id="IPR007353">
    <property type="entry name" value="DUF421"/>
</dbReference>
<evidence type="ECO:0000256" key="4">
    <source>
        <dbReference type="ARBA" id="ARBA00022692"/>
    </source>
</evidence>
<evidence type="ECO:0000313" key="9">
    <source>
        <dbReference type="EMBL" id="MCQ4840198.1"/>
    </source>
</evidence>
<evidence type="ECO:0000313" key="10">
    <source>
        <dbReference type="Proteomes" id="UP001524473"/>
    </source>
</evidence>
<dbReference type="Proteomes" id="UP001524473">
    <property type="component" value="Unassembled WGS sequence"/>
</dbReference>
<protein>
    <submittedName>
        <fullName evidence="9">DUF421 domain-containing protein</fullName>
    </submittedName>
</protein>
<feature type="domain" description="YetF C-terminal" evidence="8">
    <location>
        <begin position="80"/>
        <end position="212"/>
    </location>
</feature>
<feature type="transmembrane region" description="Helical" evidence="7">
    <location>
        <begin position="6"/>
        <end position="23"/>
    </location>
</feature>
<keyword evidence="3" id="KW-1003">Cell membrane</keyword>
<accession>A0ABT1RZU1</accession>
<dbReference type="GeneID" id="90533303"/>
<organism evidence="9 10">
    <name type="scientific">Neglectibacter timonensis</name>
    <dbReference type="NCBI Taxonomy" id="1776382"/>
    <lineage>
        <taxon>Bacteria</taxon>
        <taxon>Bacillati</taxon>
        <taxon>Bacillota</taxon>
        <taxon>Clostridia</taxon>
        <taxon>Eubacteriales</taxon>
        <taxon>Oscillospiraceae</taxon>
        <taxon>Neglectibacter</taxon>
    </lineage>
</organism>
<comment type="caution">
    <text evidence="9">The sequence shown here is derived from an EMBL/GenBank/DDBJ whole genome shotgun (WGS) entry which is preliminary data.</text>
</comment>
<evidence type="ECO:0000256" key="1">
    <source>
        <dbReference type="ARBA" id="ARBA00004651"/>
    </source>
</evidence>
<sequence length="227" mass="25109">MVLLQILISSVVSLVILFILTKIMGNKQISQLSMFDYIIGITIGSIAAELATDLEDPVQPATAMIIYGIVAVLISYISTKSNKARAFFAGKPIILMTNGRLSKAKMKKARLDVNELLAMARIAGFYDLSQIETAIFEQNGNVSFLPKSLYRPATPDDMKLPVKKETLPFNVIVDGKVMERELSLAGKDPQWLREQLRQMGYKNPEEVFLASVSQAGKLSCFAMKEGK</sequence>
<dbReference type="PANTHER" id="PTHR34582:SF7">
    <property type="entry name" value="UPF0702 TRANSMEMBRANE PROTEIN YDFS"/>
    <property type="match status" value="1"/>
</dbReference>
<dbReference type="Gene3D" id="3.30.240.20">
    <property type="entry name" value="bsu07140 like domains"/>
    <property type="match status" value="2"/>
</dbReference>
<gene>
    <name evidence="9" type="ORF">NE695_09760</name>
</gene>
<evidence type="ECO:0000259" key="8">
    <source>
        <dbReference type="Pfam" id="PF04239"/>
    </source>
</evidence>
<evidence type="ECO:0000256" key="7">
    <source>
        <dbReference type="SAM" id="Phobius"/>
    </source>
</evidence>
<keyword evidence="6 7" id="KW-0472">Membrane</keyword>
<name>A0ABT1RZU1_9FIRM</name>